<name>A0A1I5C6E3_9PSEU</name>
<dbReference type="EMBL" id="FOUP01000007">
    <property type="protein sequence ID" value="SFN82548.1"/>
    <property type="molecule type" value="Genomic_DNA"/>
</dbReference>
<gene>
    <name evidence="3" type="ORF">ATL45_7402</name>
    <name evidence="4" type="ORF">SAMN05421805_10779</name>
</gene>
<protein>
    <submittedName>
        <fullName evidence="4">Acetyl esterase</fullName>
    </submittedName>
</protein>
<dbReference type="Gene3D" id="3.40.50.1820">
    <property type="entry name" value="alpha/beta hydrolase"/>
    <property type="match status" value="1"/>
</dbReference>
<keyword evidence="6" id="KW-1185">Reference proteome</keyword>
<dbReference type="InterPro" id="IPR013094">
    <property type="entry name" value="AB_hydrolase_3"/>
</dbReference>
<dbReference type="AlphaFoldDB" id="A0A1I5C6E3"/>
<dbReference type="SUPFAM" id="SSF53474">
    <property type="entry name" value="alpha/beta-Hydrolases"/>
    <property type="match status" value="1"/>
</dbReference>
<dbReference type="PANTHER" id="PTHR48081">
    <property type="entry name" value="AB HYDROLASE SUPERFAMILY PROTEIN C4A8.06C"/>
    <property type="match status" value="1"/>
</dbReference>
<evidence type="ECO:0000259" key="2">
    <source>
        <dbReference type="Pfam" id="PF07859"/>
    </source>
</evidence>
<accession>A0A1I5C6E3</accession>
<dbReference type="InterPro" id="IPR050300">
    <property type="entry name" value="GDXG_lipolytic_enzyme"/>
</dbReference>
<reference evidence="4 5" key="1">
    <citation type="submission" date="2016-10" db="EMBL/GenBank/DDBJ databases">
        <authorList>
            <person name="de Groot N.N."/>
        </authorList>
    </citation>
    <scope>NUCLEOTIDE SEQUENCE [LARGE SCALE GENOMIC DNA]</scope>
    <source>
        <strain evidence="4 5">CPCC 201259</strain>
    </source>
</reference>
<keyword evidence="1" id="KW-0378">Hydrolase</keyword>
<feature type="domain" description="Alpha/beta hydrolase fold-3" evidence="2">
    <location>
        <begin position="84"/>
        <end position="283"/>
    </location>
</feature>
<evidence type="ECO:0000313" key="4">
    <source>
        <dbReference type="EMBL" id="SFN82548.1"/>
    </source>
</evidence>
<dbReference type="RefSeq" id="WP_170210453.1">
    <property type="nucleotide sequence ID" value="NZ_FOUP01000007.1"/>
</dbReference>
<dbReference type="STRING" id="455193.SAMN05421805_10779"/>
<dbReference type="Pfam" id="PF07859">
    <property type="entry name" value="Abhydrolase_3"/>
    <property type="match status" value="1"/>
</dbReference>
<evidence type="ECO:0000256" key="1">
    <source>
        <dbReference type="ARBA" id="ARBA00022801"/>
    </source>
</evidence>
<reference evidence="3 6" key="2">
    <citation type="submission" date="2018-10" db="EMBL/GenBank/DDBJ databases">
        <title>Sequencing the genomes of 1000 actinobacteria strains.</title>
        <authorList>
            <person name="Klenk H.-P."/>
        </authorList>
    </citation>
    <scope>NUCLEOTIDE SEQUENCE [LARGE SCALE GENOMIC DNA]</scope>
    <source>
        <strain evidence="3 6">DSM 45119</strain>
    </source>
</reference>
<evidence type="ECO:0000313" key="3">
    <source>
        <dbReference type="EMBL" id="RKT88956.1"/>
    </source>
</evidence>
<dbReference type="Proteomes" id="UP000199398">
    <property type="component" value="Unassembled WGS sequence"/>
</dbReference>
<sequence>MPLDRMLHNLIKWQRADGPPTPVRELTVEEARERYLRNAIRPRSAGGGPHAAVSTADRTVDSADGSSFRVRVYTPESDEGRVLTYLHGGGWSLGDVDSHDWACRTAALSLGAVVVSVDYRRAPEFPYPTPLHDAMTAARWTSRCFPGRDHVIAGDSAGANMALGVALDARDTGDVEFAGQLLIYPVVDPTLRFASNSACAEGYLLSVDDLACHYDQYLPDPRRRSDPAVDLLNADLRNLPPTVIATAEFDPLHDEGVELAEKLRATGVPVRHVPGPGLVHGYFLMQDIVPAASTCARLVLDELAAVLSPERGAKPVPFG</sequence>
<dbReference type="Proteomes" id="UP000270697">
    <property type="component" value="Unassembled WGS sequence"/>
</dbReference>
<evidence type="ECO:0000313" key="5">
    <source>
        <dbReference type="Proteomes" id="UP000199398"/>
    </source>
</evidence>
<dbReference type="PANTHER" id="PTHR48081:SF8">
    <property type="entry name" value="ALPHA_BETA HYDROLASE FOLD-3 DOMAIN-CONTAINING PROTEIN-RELATED"/>
    <property type="match status" value="1"/>
</dbReference>
<proteinExistence type="predicted"/>
<dbReference type="GO" id="GO:0016787">
    <property type="term" value="F:hydrolase activity"/>
    <property type="evidence" value="ECO:0007669"/>
    <property type="project" value="UniProtKB-KW"/>
</dbReference>
<evidence type="ECO:0000313" key="6">
    <source>
        <dbReference type="Proteomes" id="UP000270697"/>
    </source>
</evidence>
<dbReference type="InterPro" id="IPR029058">
    <property type="entry name" value="AB_hydrolase_fold"/>
</dbReference>
<organism evidence="4 5">
    <name type="scientific">Saccharopolyspora antimicrobica</name>
    <dbReference type="NCBI Taxonomy" id="455193"/>
    <lineage>
        <taxon>Bacteria</taxon>
        <taxon>Bacillati</taxon>
        <taxon>Actinomycetota</taxon>
        <taxon>Actinomycetes</taxon>
        <taxon>Pseudonocardiales</taxon>
        <taxon>Pseudonocardiaceae</taxon>
        <taxon>Saccharopolyspora</taxon>
    </lineage>
</organism>
<dbReference type="EMBL" id="RBXX01000002">
    <property type="protein sequence ID" value="RKT88956.1"/>
    <property type="molecule type" value="Genomic_DNA"/>
</dbReference>